<dbReference type="PANTHER" id="PTHR33876">
    <property type="entry name" value="UNNAMED PRODUCT"/>
    <property type="match status" value="1"/>
</dbReference>
<feature type="transmembrane region" description="Helical" evidence="1">
    <location>
        <begin position="319"/>
        <end position="338"/>
    </location>
</feature>
<accession>A0ABP0JRQ2</accession>
<feature type="chain" id="PRO_5045828073" description="Nickel/cobalt efflux system" evidence="2">
    <location>
        <begin position="33"/>
        <end position="339"/>
    </location>
</feature>
<dbReference type="Proteomes" id="UP001642484">
    <property type="component" value="Unassembled WGS sequence"/>
</dbReference>
<keyword evidence="1" id="KW-1133">Transmembrane helix</keyword>
<gene>
    <name evidence="3" type="ORF">CCMP2556_LOCUS12760</name>
</gene>
<proteinExistence type="predicted"/>
<evidence type="ECO:0000313" key="3">
    <source>
        <dbReference type="EMBL" id="CAK9017146.1"/>
    </source>
</evidence>
<keyword evidence="1" id="KW-0812">Transmembrane</keyword>
<reference evidence="3 4" key="1">
    <citation type="submission" date="2024-02" db="EMBL/GenBank/DDBJ databases">
        <authorList>
            <person name="Chen Y."/>
            <person name="Shah S."/>
            <person name="Dougan E. K."/>
            <person name="Thang M."/>
            <person name="Chan C."/>
        </authorList>
    </citation>
    <scope>NUCLEOTIDE SEQUENCE [LARGE SCALE GENOMIC DNA]</scope>
</reference>
<evidence type="ECO:0000256" key="1">
    <source>
        <dbReference type="SAM" id="Phobius"/>
    </source>
</evidence>
<dbReference type="PANTHER" id="PTHR33876:SF4">
    <property type="entry name" value="CHLOROPLAST PROTEIN FOR GROWTH AND FERTILITY 2"/>
    <property type="match status" value="1"/>
</dbReference>
<keyword evidence="4" id="KW-1185">Reference proteome</keyword>
<evidence type="ECO:0000256" key="2">
    <source>
        <dbReference type="SAM" id="SignalP"/>
    </source>
</evidence>
<feature type="signal peptide" evidence="2">
    <location>
        <begin position="1"/>
        <end position="32"/>
    </location>
</feature>
<name>A0ABP0JRQ2_9DINO</name>
<keyword evidence="1" id="KW-0472">Membrane</keyword>
<comment type="caution">
    <text evidence="3">The sequence shown here is derived from an EMBL/GenBank/DDBJ whole genome shotgun (WGS) entry which is preliminary data.</text>
</comment>
<dbReference type="InterPro" id="IPR052776">
    <property type="entry name" value="Chloro_ReproSupport/MetalTrans"/>
</dbReference>
<organism evidence="3 4">
    <name type="scientific">Durusdinium trenchii</name>
    <dbReference type="NCBI Taxonomy" id="1381693"/>
    <lineage>
        <taxon>Eukaryota</taxon>
        <taxon>Sar</taxon>
        <taxon>Alveolata</taxon>
        <taxon>Dinophyceae</taxon>
        <taxon>Suessiales</taxon>
        <taxon>Symbiodiniaceae</taxon>
        <taxon>Durusdinium</taxon>
    </lineage>
</organism>
<dbReference type="EMBL" id="CAXAMN010006280">
    <property type="protein sequence ID" value="CAK9017146.1"/>
    <property type="molecule type" value="Genomic_DNA"/>
</dbReference>
<sequence>MPSTAQMKLRWAATRVVVAAFAVAASQSFVSADDISPSLRRSFAGITSKQKTTSSWRTRLQEFGRQDLINDAVQTLQTSDMRMRSAMLGALVLWGGLWLAKVVTGYLETLARLGVFGRFAGAPSVVAWGAGAGAFHTLSGPDHLAALAPLALRTSGPGKAFRTGVFWGFGHVLGQVLLGISLLLLSQSTQSCHILQSCQSGGHIGQLAEKTASIAMGAVLMIIGGMGLKESREWDEEASEDAPACQRFRLKTLATGMLSGMHPDALLLCIPALTLSTRSAGLIFLASFAAGSVLAMGGFTAALQAACKSLGQKAVRRTSSIASVLALSLGAVICVSVAL</sequence>
<feature type="transmembrane region" description="Helical" evidence="1">
    <location>
        <begin position="282"/>
        <end position="307"/>
    </location>
</feature>
<feature type="transmembrane region" description="Helical" evidence="1">
    <location>
        <begin position="86"/>
        <end position="107"/>
    </location>
</feature>
<keyword evidence="2" id="KW-0732">Signal</keyword>
<protein>
    <recommendedName>
        <fullName evidence="5">Nickel/cobalt efflux system</fullName>
    </recommendedName>
</protein>
<evidence type="ECO:0000313" key="4">
    <source>
        <dbReference type="Proteomes" id="UP001642484"/>
    </source>
</evidence>
<evidence type="ECO:0008006" key="5">
    <source>
        <dbReference type="Google" id="ProtNLM"/>
    </source>
</evidence>
<feature type="transmembrane region" description="Helical" evidence="1">
    <location>
        <begin position="165"/>
        <end position="186"/>
    </location>
</feature>